<feature type="non-terminal residue" evidence="1">
    <location>
        <position position="53"/>
    </location>
</feature>
<name>A0A3P6TRT3_CYLGO</name>
<evidence type="ECO:0000313" key="1">
    <source>
        <dbReference type="EMBL" id="VDK67061.1"/>
    </source>
</evidence>
<dbReference type="AlphaFoldDB" id="A0A3P6TRT3"/>
<evidence type="ECO:0000313" key="2">
    <source>
        <dbReference type="Proteomes" id="UP000271889"/>
    </source>
</evidence>
<dbReference type="EMBL" id="UYRV01020161">
    <property type="protein sequence ID" value="VDK67061.1"/>
    <property type="molecule type" value="Genomic_DNA"/>
</dbReference>
<dbReference type="Proteomes" id="UP000271889">
    <property type="component" value="Unassembled WGS sequence"/>
</dbReference>
<protein>
    <submittedName>
        <fullName evidence="1">Uncharacterized protein</fullName>
    </submittedName>
</protein>
<accession>A0A3P6TRT3</accession>
<gene>
    <name evidence="1" type="ORF">CGOC_LOCUS6274</name>
</gene>
<keyword evidence="2" id="KW-1185">Reference proteome</keyword>
<proteinExistence type="predicted"/>
<organism evidence="1 2">
    <name type="scientific">Cylicostephanus goldi</name>
    <name type="common">Nematode worm</name>
    <dbReference type="NCBI Taxonomy" id="71465"/>
    <lineage>
        <taxon>Eukaryota</taxon>
        <taxon>Metazoa</taxon>
        <taxon>Ecdysozoa</taxon>
        <taxon>Nematoda</taxon>
        <taxon>Chromadorea</taxon>
        <taxon>Rhabditida</taxon>
        <taxon>Rhabditina</taxon>
        <taxon>Rhabditomorpha</taxon>
        <taxon>Strongyloidea</taxon>
        <taxon>Strongylidae</taxon>
        <taxon>Cylicostephanus</taxon>
    </lineage>
</organism>
<dbReference type="OrthoDB" id="435311at2759"/>
<sequence length="53" mass="6348">MKSEFADYDPDRLLELYESITKALLQEEYDDMQRMEDEQLAADVEEFLNPPVY</sequence>
<reference evidence="1 2" key="1">
    <citation type="submission" date="2018-11" db="EMBL/GenBank/DDBJ databases">
        <authorList>
            <consortium name="Pathogen Informatics"/>
        </authorList>
    </citation>
    <scope>NUCLEOTIDE SEQUENCE [LARGE SCALE GENOMIC DNA]</scope>
</reference>